<organism evidence="1 2">
    <name type="scientific">Diversispora eburnea</name>
    <dbReference type="NCBI Taxonomy" id="1213867"/>
    <lineage>
        <taxon>Eukaryota</taxon>
        <taxon>Fungi</taxon>
        <taxon>Fungi incertae sedis</taxon>
        <taxon>Mucoromycota</taxon>
        <taxon>Glomeromycotina</taxon>
        <taxon>Glomeromycetes</taxon>
        <taxon>Diversisporales</taxon>
        <taxon>Diversisporaceae</taxon>
        <taxon>Diversispora</taxon>
    </lineage>
</organism>
<reference evidence="1" key="1">
    <citation type="submission" date="2021-06" db="EMBL/GenBank/DDBJ databases">
        <authorList>
            <person name="Kallberg Y."/>
            <person name="Tangrot J."/>
            <person name="Rosling A."/>
        </authorList>
    </citation>
    <scope>NUCLEOTIDE SEQUENCE</scope>
    <source>
        <strain evidence="1">AZ414A</strain>
    </source>
</reference>
<dbReference type="Proteomes" id="UP000789706">
    <property type="component" value="Unassembled WGS sequence"/>
</dbReference>
<dbReference type="SUPFAM" id="SSF56112">
    <property type="entry name" value="Protein kinase-like (PK-like)"/>
    <property type="match status" value="1"/>
</dbReference>
<dbReference type="EMBL" id="CAJVPK010000029">
    <property type="protein sequence ID" value="CAG8435023.1"/>
    <property type="molecule type" value="Genomic_DNA"/>
</dbReference>
<proteinExistence type="predicted"/>
<gene>
    <name evidence="1" type="ORF">DEBURN_LOCUS807</name>
</gene>
<dbReference type="SMART" id="SM00671">
    <property type="entry name" value="SEL1"/>
    <property type="match status" value="2"/>
</dbReference>
<dbReference type="SUPFAM" id="SSF81901">
    <property type="entry name" value="HCP-like"/>
    <property type="match status" value="1"/>
</dbReference>
<protein>
    <submittedName>
        <fullName evidence="1">7260_t:CDS:1</fullName>
    </submittedName>
</protein>
<dbReference type="InterPro" id="IPR011009">
    <property type="entry name" value="Kinase-like_dom_sf"/>
</dbReference>
<dbReference type="InterPro" id="IPR011990">
    <property type="entry name" value="TPR-like_helical_dom_sf"/>
</dbReference>
<sequence>MSIPEVVKDWNVWMYKLLFNNLCVKKHITLYYYNEFERVHNNEFHGDIYEAILRKFQKKVFLKTMPWSTLEDFLNRVKNIQSGISYELIKLCKDCLQHNETDRPSIQEIVNCLDKIDSKIKQNEFISSAKRIKLENSKFCNDIENIEYEPMFTPFIPIITRAICYENGCGIEINKKESLKWYLISAENGKTESQRRLGDYYNDGTGTLINIIKSIYWFQKAREGKDTYSSRILDEFIDSFDRIGPIS</sequence>
<dbReference type="Gene3D" id="1.25.40.10">
    <property type="entry name" value="Tetratricopeptide repeat domain"/>
    <property type="match status" value="1"/>
</dbReference>
<evidence type="ECO:0000313" key="2">
    <source>
        <dbReference type="Proteomes" id="UP000789706"/>
    </source>
</evidence>
<dbReference type="OrthoDB" id="2384430at2759"/>
<evidence type="ECO:0000313" key="1">
    <source>
        <dbReference type="EMBL" id="CAG8435023.1"/>
    </source>
</evidence>
<comment type="caution">
    <text evidence="1">The sequence shown here is derived from an EMBL/GenBank/DDBJ whole genome shotgun (WGS) entry which is preliminary data.</text>
</comment>
<accession>A0A9N8V0C4</accession>
<dbReference type="InterPro" id="IPR006597">
    <property type="entry name" value="Sel1-like"/>
</dbReference>
<keyword evidence="2" id="KW-1185">Reference proteome</keyword>
<dbReference type="Pfam" id="PF08238">
    <property type="entry name" value="Sel1"/>
    <property type="match status" value="2"/>
</dbReference>
<dbReference type="AlphaFoldDB" id="A0A9N8V0C4"/>
<name>A0A9N8V0C4_9GLOM</name>
<dbReference type="Gene3D" id="1.10.510.10">
    <property type="entry name" value="Transferase(Phosphotransferase) domain 1"/>
    <property type="match status" value="1"/>
</dbReference>